<dbReference type="PANTHER" id="PTHR32347">
    <property type="entry name" value="EFFLUX SYSTEM COMPONENT YKNX-RELATED"/>
    <property type="match status" value="1"/>
</dbReference>
<accession>A0A327R2D2</accession>
<name>A0A327R2D2_9BACT</name>
<feature type="chain" id="PRO_5016334599" evidence="4">
    <location>
        <begin position="24"/>
        <end position="415"/>
    </location>
</feature>
<feature type="domain" description="Multidrug resistance protein MdtA-like C-terminal permuted SH3" evidence="5">
    <location>
        <begin position="346"/>
        <end position="399"/>
    </location>
</feature>
<dbReference type="InterPro" id="IPR058627">
    <property type="entry name" value="MdtA-like_C"/>
</dbReference>
<comment type="caution">
    <text evidence="7">The sequence shown here is derived from an EMBL/GenBank/DDBJ whole genome shotgun (WGS) entry which is preliminary data.</text>
</comment>
<dbReference type="InterPro" id="IPR050465">
    <property type="entry name" value="UPF0194_transport"/>
</dbReference>
<evidence type="ECO:0000256" key="2">
    <source>
        <dbReference type="ARBA" id="ARBA00023054"/>
    </source>
</evidence>
<keyword evidence="4" id="KW-0732">Signal</keyword>
<evidence type="ECO:0000256" key="4">
    <source>
        <dbReference type="SAM" id="SignalP"/>
    </source>
</evidence>
<evidence type="ECO:0000256" key="1">
    <source>
        <dbReference type="ARBA" id="ARBA00004196"/>
    </source>
</evidence>
<keyword evidence="8" id="KW-1185">Reference proteome</keyword>
<dbReference type="EMBL" id="QLLL01000001">
    <property type="protein sequence ID" value="RAJ10820.1"/>
    <property type="molecule type" value="Genomic_DNA"/>
</dbReference>
<dbReference type="OrthoDB" id="1522431at2"/>
<dbReference type="PANTHER" id="PTHR32347:SF23">
    <property type="entry name" value="BLL5650 PROTEIN"/>
    <property type="match status" value="1"/>
</dbReference>
<keyword evidence="2 3" id="KW-0175">Coiled coil</keyword>
<reference evidence="7 8" key="1">
    <citation type="submission" date="2018-06" db="EMBL/GenBank/DDBJ databases">
        <title>Genomic Encyclopedia of Archaeal and Bacterial Type Strains, Phase II (KMG-II): from individual species to whole genera.</title>
        <authorList>
            <person name="Goeker M."/>
        </authorList>
    </citation>
    <scope>NUCLEOTIDE SEQUENCE [LARGE SCALE GENOMIC DNA]</scope>
    <source>
        <strain evidence="7 8">DSM 23857</strain>
    </source>
</reference>
<gene>
    <name evidence="7" type="ORF">LX64_00427</name>
</gene>
<dbReference type="Gene3D" id="2.40.420.20">
    <property type="match status" value="1"/>
</dbReference>
<protein>
    <submittedName>
        <fullName evidence="7">Multidrug efflux pump subunit AcrA (Membrane-fusion protein)</fullName>
    </submittedName>
</protein>
<evidence type="ECO:0000259" key="6">
    <source>
        <dbReference type="Pfam" id="PF25990"/>
    </source>
</evidence>
<dbReference type="Gene3D" id="2.40.30.170">
    <property type="match status" value="1"/>
</dbReference>
<dbReference type="AlphaFoldDB" id="A0A327R2D2"/>
<comment type="subcellular location">
    <subcellularLocation>
        <location evidence="1">Cell envelope</location>
    </subcellularLocation>
</comment>
<sequence length="415" mass="46403">MLKKKWWIFATATVVIAAASYFAFGRKASAVNTTVKVRKGNFRNVVSSPGELQAENTTYISAPSDLQSNDIYEEIKIQDMIPEGTIVKEGDYVATLDPAVVSKKISDFQTQLMTAQTTLSQTALDTALTLREARTNMQNLEFQAEQKKLAVELSKFEPKATIRQAEIDYEKSHRDIAEAESNYKIKVRQAEAKMQQAQTNLNRFQNIINDLESLRSRFRLMANKQGLLVYIPDRMTNGKKKAGSVVRSWDPRVAMVPDLSSMMSKTYINEVDISKIKKEQPVNMSLDAFPDVKLAGKIVSVASIGENRPGSNAKVFEVQIKLDKVDTILRPGMTTSNNILVNETPNQLIIPLEAVFAEKEISFVYLRDGNSVIKQEVKLGKANDEEVIVAKGIKEGDEIYLSEPVSSKEKAVKRL</sequence>
<dbReference type="InterPro" id="IPR058636">
    <property type="entry name" value="Beta-barrel_YknX"/>
</dbReference>
<feature type="domain" description="YknX-like beta-barrel" evidence="6">
    <location>
        <begin position="265"/>
        <end position="337"/>
    </location>
</feature>
<evidence type="ECO:0000259" key="5">
    <source>
        <dbReference type="Pfam" id="PF25967"/>
    </source>
</evidence>
<dbReference type="GO" id="GO:0030313">
    <property type="term" value="C:cell envelope"/>
    <property type="evidence" value="ECO:0007669"/>
    <property type="project" value="UniProtKB-SubCell"/>
</dbReference>
<evidence type="ECO:0000256" key="3">
    <source>
        <dbReference type="SAM" id="Coils"/>
    </source>
</evidence>
<dbReference type="RefSeq" id="WP_111595947.1">
    <property type="nucleotide sequence ID" value="NZ_QLLL01000001.1"/>
</dbReference>
<evidence type="ECO:0000313" key="7">
    <source>
        <dbReference type="EMBL" id="RAJ10820.1"/>
    </source>
</evidence>
<dbReference type="Proteomes" id="UP000249547">
    <property type="component" value="Unassembled WGS sequence"/>
</dbReference>
<feature type="signal peptide" evidence="4">
    <location>
        <begin position="1"/>
        <end position="23"/>
    </location>
</feature>
<dbReference type="Pfam" id="PF25967">
    <property type="entry name" value="RND-MFP_C"/>
    <property type="match status" value="1"/>
</dbReference>
<feature type="coiled-coil region" evidence="3">
    <location>
        <begin position="130"/>
        <end position="214"/>
    </location>
</feature>
<organism evidence="7 8">
    <name type="scientific">Chitinophaga skermanii</name>
    <dbReference type="NCBI Taxonomy" id="331697"/>
    <lineage>
        <taxon>Bacteria</taxon>
        <taxon>Pseudomonadati</taxon>
        <taxon>Bacteroidota</taxon>
        <taxon>Chitinophagia</taxon>
        <taxon>Chitinophagales</taxon>
        <taxon>Chitinophagaceae</taxon>
        <taxon>Chitinophaga</taxon>
    </lineage>
</organism>
<dbReference type="Pfam" id="PF25990">
    <property type="entry name" value="Beta-barrel_YknX"/>
    <property type="match status" value="1"/>
</dbReference>
<evidence type="ECO:0000313" key="8">
    <source>
        <dbReference type="Proteomes" id="UP000249547"/>
    </source>
</evidence>
<proteinExistence type="predicted"/>